<feature type="domain" description="Aldehyde dehydrogenase" evidence="5">
    <location>
        <begin position="10"/>
        <end position="466"/>
    </location>
</feature>
<name>A0A419V7S7_9BACL</name>
<comment type="similarity">
    <text evidence="1 4">Belongs to the aldehyde dehydrogenase family.</text>
</comment>
<evidence type="ECO:0000256" key="2">
    <source>
        <dbReference type="ARBA" id="ARBA00023002"/>
    </source>
</evidence>
<dbReference type="Proteomes" id="UP000285120">
    <property type="component" value="Unassembled WGS sequence"/>
</dbReference>
<reference evidence="6 7" key="1">
    <citation type="submission" date="2018-09" db="EMBL/GenBank/DDBJ databases">
        <title>Genomic Encyclopedia of Archaeal and Bacterial Type Strains, Phase II (KMG-II): from individual species to whole genera.</title>
        <authorList>
            <person name="Goeker M."/>
        </authorList>
    </citation>
    <scope>NUCLEOTIDE SEQUENCE [LARGE SCALE GENOMIC DNA]</scope>
    <source>
        <strain evidence="6 7">DSM 17008</strain>
    </source>
</reference>
<dbReference type="InterPro" id="IPR016162">
    <property type="entry name" value="Ald_DH_N"/>
</dbReference>
<comment type="caution">
    <text evidence="6">The sequence shown here is derived from an EMBL/GenBank/DDBJ whole genome shotgun (WGS) entry which is preliminary data.</text>
</comment>
<dbReference type="Gene3D" id="3.40.605.10">
    <property type="entry name" value="Aldehyde Dehydrogenase, Chain A, domain 1"/>
    <property type="match status" value="1"/>
</dbReference>
<feature type="active site" evidence="3">
    <location>
        <position position="244"/>
    </location>
</feature>
<dbReference type="InterPro" id="IPR016163">
    <property type="entry name" value="Ald_DH_C"/>
</dbReference>
<evidence type="ECO:0000313" key="7">
    <source>
        <dbReference type="Proteomes" id="UP000285120"/>
    </source>
</evidence>
<keyword evidence="7" id="KW-1185">Reference proteome</keyword>
<protein>
    <submittedName>
        <fullName evidence="6">Betaine-aldehyde dehydrogenase</fullName>
    </submittedName>
</protein>
<dbReference type="AlphaFoldDB" id="A0A419V7S7"/>
<evidence type="ECO:0000256" key="1">
    <source>
        <dbReference type="ARBA" id="ARBA00009986"/>
    </source>
</evidence>
<dbReference type="InterPro" id="IPR016161">
    <property type="entry name" value="Ald_DH/histidinol_DH"/>
</dbReference>
<dbReference type="FunFam" id="3.40.309.10:FF:000012">
    <property type="entry name" value="Betaine aldehyde dehydrogenase"/>
    <property type="match status" value="1"/>
</dbReference>
<dbReference type="InterPro" id="IPR015590">
    <property type="entry name" value="Aldehyde_DH_dom"/>
</dbReference>
<evidence type="ECO:0000256" key="4">
    <source>
        <dbReference type="RuleBase" id="RU003345"/>
    </source>
</evidence>
<dbReference type="PROSITE" id="PS00687">
    <property type="entry name" value="ALDEHYDE_DEHYDR_GLU"/>
    <property type="match status" value="1"/>
</dbReference>
<proteinExistence type="inferred from homology"/>
<dbReference type="Gene3D" id="3.40.309.10">
    <property type="entry name" value="Aldehyde Dehydrogenase, Chain A, domain 2"/>
    <property type="match status" value="1"/>
</dbReference>
<dbReference type="EMBL" id="RAPK01000006">
    <property type="protein sequence ID" value="RKD76141.1"/>
    <property type="molecule type" value="Genomic_DNA"/>
</dbReference>
<sequence length="483" mass="51867">MKSIYINGSWQEGNGPARSIVNPASEDVIASIKDADALQVDKAASAALESFEHSSWRFDASARKQVLLQAASILLKRKDEAASLETGNTGKPIREAELDIEDTAACLQYYAGLLPDFLTETREMEDGTTSLVTKEAIGACGLIIPWNFPLLLGIWKVAPALAAGNTIVYKPSELTPLTAVLLVEILEEAGLPAGVFQLVTGDGTVGKAIVDHPALTKISFTGSVSTGRSIYASCAESMKRVSLELGGKSPLLVFDDVSVEKAVSWAVFAAFFNQGEVCVAAPRFLVQETILSSFQEKLVEQLQQLKAGDPLLPDTELGPVISRRHYEQVSTAVAQAEAEGAQRLCSGRKLEGPGFYLDPVILTGVTQSMDIVQEEIFGPVATIQSFTDPEEAVALANGTPYGLAAGILTENKQLADWVQARLQAGIIWINSYHTPYVNAPWGGVKASGIGRELGPEGLISFTEYKHTNYSSSLSSPGWYHFEK</sequence>
<dbReference type="OrthoDB" id="9762913at2"/>
<accession>A0A419V7S7</accession>
<evidence type="ECO:0000256" key="3">
    <source>
        <dbReference type="PROSITE-ProRule" id="PRU10007"/>
    </source>
</evidence>
<evidence type="ECO:0000313" key="6">
    <source>
        <dbReference type="EMBL" id="RKD76141.1"/>
    </source>
</evidence>
<dbReference type="Pfam" id="PF00171">
    <property type="entry name" value="Aldedh"/>
    <property type="match status" value="1"/>
</dbReference>
<gene>
    <name evidence="6" type="ORF">ATL39_0353</name>
</gene>
<dbReference type="RefSeq" id="WP_120191557.1">
    <property type="nucleotide sequence ID" value="NZ_RAPK01000006.1"/>
</dbReference>
<dbReference type="InterPro" id="IPR029510">
    <property type="entry name" value="Ald_DH_CS_GLU"/>
</dbReference>
<dbReference type="GO" id="GO:0016620">
    <property type="term" value="F:oxidoreductase activity, acting on the aldehyde or oxo group of donors, NAD or NADP as acceptor"/>
    <property type="evidence" value="ECO:0007669"/>
    <property type="project" value="InterPro"/>
</dbReference>
<dbReference type="SUPFAM" id="SSF53720">
    <property type="entry name" value="ALDH-like"/>
    <property type="match status" value="1"/>
</dbReference>
<dbReference type="FunFam" id="3.40.605.10:FF:000007">
    <property type="entry name" value="NAD/NADP-dependent betaine aldehyde dehydrogenase"/>
    <property type="match status" value="1"/>
</dbReference>
<dbReference type="PANTHER" id="PTHR11699">
    <property type="entry name" value="ALDEHYDE DEHYDROGENASE-RELATED"/>
    <property type="match status" value="1"/>
</dbReference>
<organism evidence="6 7">
    <name type="scientific">Sinobaca qinghaiensis</name>
    <dbReference type="NCBI Taxonomy" id="342944"/>
    <lineage>
        <taxon>Bacteria</taxon>
        <taxon>Bacillati</taxon>
        <taxon>Bacillota</taxon>
        <taxon>Bacilli</taxon>
        <taxon>Bacillales</taxon>
        <taxon>Sporolactobacillaceae</taxon>
        <taxon>Sinobaca</taxon>
    </lineage>
</organism>
<evidence type="ECO:0000259" key="5">
    <source>
        <dbReference type="Pfam" id="PF00171"/>
    </source>
</evidence>
<keyword evidence="2 4" id="KW-0560">Oxidoreductase</keyword>